<feature type="compositionally biased region" description="Low complexity" evidence="1">
    <location>
        <begin position="62"/>
        <end position="78"/>
    </location>
</feature>
<sequence length="191" mass="20870">MQATQNSSTTIMVQWNAEKDQVILKGIFKFHEIKNSAPLLEYLAKEIGDGCTPKAVSHRLNNIRNSGNNNGTRSSGGTRPNGSVTHTPTRATSTPRTPRSRAKATPNKKKVSSNESDGGPEGLLDEDDEVMSPLAARGKRGARQSYAEPESEEEHSDYQMSKRVKTEPIDDDNESTLGGVANEDVEEEEEV</sequence>
<reference evidence="2" key="1">
    <citation type="submission" date="2020-01" db="EMBL/GenBank/DDBJ databases">
        <authorList>
            <consortium name="DOE Joint Genome Institute"/>
            <person name="Haridas S."/>
            <person name="Albert R."/>
            <person name="Binder M."/>
            <person name="Bloem J."/>
            <person name="Labutti K."/>
            <person name="Salamov A."/>
            <person name="Andreopoulos B."/>
            <person name="Baker S.E."/>
            <person name="Barry K."/>
            <person name="Bills G."/>
            <person name="Bluhm B.H."/>
            <person name="Cannon C."/>
            <person name="Castanera R."/>
            <person name="Culley D.E."/>
            <person name="Daum C."/>
            <person name="Ezra D."/>
            <person name="Gonzalez J.B."/>
            <person name="Henrissat B."/>
            <person name="Kuo A."/>
            <person name="Liang C."/>
            <person name="Lipzen A."/>
            <person name="Lutzoni F."/>
            <person name="Magnuson J."/>
            <person name="Mondo S."/>
            <person name="Nolan M."/>
            <person name="Ohm R."/>
            <person name="Pangilinan J."/>
            <person name="Park H.-J."/>
            <person name="Ramirez L."/>
            <person name="Alfaro M."/>
            <person name="Sun H."/>
            <person name="Tritt A."/>
            <person name="Yoshinaga Y."/>
            <person name="Zwiers L.-H."/>
            <person name="Turgeon B.G."/>
            <person name="Goodwin S.B."/>
            <person name="Spatafora J.W."/>
            <person name="Crous P.W."/>
            <person name="Grigoriev I.V."/>
        </authorList>
    </citation>
    <scope>NUCLEOTIDE SEQUENCE</scope>
    <source>
        <strain evidence="2">CBS 394.84</strain>
    </source>
</reference>
<dbReference type="EMBL" id="ML976614">
    <property type="protein sequence ID" value="KAF1850895.1"/>
    <property type="molecule type" value="Genomic_DNA"/>
</dbReference>
<accession>A0A9P4LDC5</accession>
<organism evidence="2 3">
    <name type="scientific">Cucurbitaria berberidis CBS 394.84</name>
    <dbReference type="NCBI Taxonomy" id="1168544"/>
    <lineage>
        <taxon>Eukaryota</taxon>
        <taxon>Fungi</taxon>
        <taxon>Dikarya</taxon>
        <taxon>Ascomycota</taxon>
        <taxon>Pezizomycotina</taxon>
        <taxon>Dothideomycetes</taxon>
        <taxon>Pleosporomycetidae</taxon>
        <taxon>Pleosporales</taxon>
        <taxon>Pleosporineae</taxon>
        <taxon>Cucurbitariaceae</taxon>
        <taxon>Cucurbitaria</taxon>
    </lineage>
</organism>
<dbReference type="GeneID" id="63853623"/>
<gene>
    <name evidence="2" type="ORF">K460DRAFT_400929</name>
</gene>
<dbReference type="OrthoDB" id="5418867at2759"/>
<keyword evidence="3" id="KW-1185">Reference proteome</keyword>
<feature type="compositionally biased region" description="Low complexity" evidence="1">
    <location>
        <begin position="87"/>
        <end position="97"/>
    </location>
</feature>
<feature type="compositionally biased region" description="Basic residues" evidence="1">
    <location>
        <begin position="98"/>
        <end position="111"/>
    </location>
</feature>
<dbReference type="Proteomes" id="UP000800039">
    <property type="component" value="Unassembled WGS sequence"/>
</dbReference>
<feature type="region of interest" description="Disordered" evidence="1">
    <location>
        <begin position="60"/>
        <end position="191"/>
    </location>
</feature>
<evidence type="ECO:0000313" key="2">
    <source>
        <dbReference type="EMBL" id="KAF1850895.1"/>
    </source>
</evidence>
<evidence type="ECO:0000256" key="1">
    <source>
        <dbReference type="SAM" id="MobiDB-lite"/>
    </source>
</evidence>
<evidence type="ECO:0000313" key="3">
    <source>
        <dbReference type="Proteomes" id="UP000800039"/>
    </source>
</evidence>
<dbReference type="AlphaFoldDB" id="A0A9P4LDC5"/>
<comment type="caution">
    <text evidence="2">The sequence shown here is derived from an EMBL/GenBank/DDBJ whole genome shotgun (WGS) entry which is preliminary data.</text>
</comment>
<name>A0A9P4LDC5_9PLEO</name>
<dbReference type="RefSeq" id="XP_040793458.1">
    <property type="nucleotide sequence ID" value="XM_040936373.1"/>
</dbReference>
<proteinExistence type="predicted"/>
<protein>
    <submittedName>
        <fullName evidence="2">Uncharacterized protein</fullName>
    </submittedName>
</protein>